<dbReference type="InterPro" id="IPR000620">
    <property type="entry name" value="EamA_dom"/>
</dbReference>
<gene>
    <name evidence="3" type="ORF">GJR99_09845</name>
</gene>
<organism evidence="3 4">
    <name type="scientific">Haloferax marinum</name>
    <dbReference type="NCBI Taxonomy" id="2666143"/>
    <lineage>
        <taxon>Archaea</taxon>
        <taxon>Methanobacteriati</taxon>
        <taxon>Methanobacteriota</taxon>
        <taxon>Stenosarchaea group</taxon>
        <taxon>Halobacteria</taxon>
        <taxon>Halobacteriales</taxon>
        <taxon>Haloferacaceae</taxon>
        <taxon>Haloferax</taxon>
    </lineage>
</organism>
<evidence type="ECO:0000259" key="2">
    <source>
        <dbReference type="Pfam" id="PF00892"/>
    </source>
</evidence>
<feature type="transmembrane region" description="Helical" evidence="1">
    <location>
        <begin position="65"/>
        <end position="85"/>
    </location>
</feature>
<keyword evidence="1" id="KW-0472">Membrane</keyword>
<keyword evidence="4" id="KW-1185">Reference proteome</keyword>
<dbReference type="Proteomes" id="UP000443423">
    <property type="component" value="Unassembled WGS sequence"/>
</dbReference>
<feature type="domain" description="EamA" evidence="2">
    <location>
        <begin position="163"/>
        <end position="297"/>
    </location>
</feature>
<keyword evidence="1" id="KW-0812">Transmembrane</keyword>
<keyword evidence="1" id="KW-1133">Transmembrane helix</keyword>
<protein>
    <submittedName>
        <fullName evidence="3">EamA family transporter</fullName>
    </submittedName>
</protein>
<name>A0A6A8G8I0_9EURY</name>
<proteinExistence type="predicted"/>
<sequence>MDLSAPLPVLLLAFAPAVMWGFTPVIEKRALSDGGAPLQAALTVVVVDSAVYLVALAVFQDDPFGGISLGTVAVFAAAGAVGTALGRIAIFAGNARVGASISSAVVSARPLFATALAVGFIGEPLSAPTAIGIVVIVVGLGVLSLSKGGDLGGWSGRDLLVPLAAAGLFAAGNVARRWGLSTAEATPLEAVAINEFAALVALGAYVAVVGKDSVLGRPRRSYVVFAVSGLITAVALLSMFTALAAPEGRIAVVDPLVATAPLFTVVFSWLWLGNLERVTRGVVLGAVLVVVGAALVTGGPSLVRGLTTLGV</sequence>
<feature type="transmembrane region" description="Helical" evidence="1">
    <location>
        <begin position="158"/>
        <end position="178"/>
    </location>
</feature>
<evidence type="ECO:0000313" key="3">
    <source>
        <dbReference type="EMBL" id="MRW96872.1"/>
    </source>
</evidence>
<dbReference type="AlphaFoldDB" id="A0A6A8G8I0"/>
<dbReference type="GO" id="GO:0016020">
    <property type="term" value="C:membrane"/>
    <property type="evidence" value="ECO:0007669"/>
    <property type="project" value="InterPro"/>
</dbReference>
<feature type="transmembrane region" description="Helical" evidence="1">
    <location>
        <begin position="282"/>
        <end position="303"/>
    </location>
</feature>
<feature type="domain" description="EamA" evidence="2">
    <location>
        <begin position="9"/>
        <end position="144"/>
    </location>
</feature>
<dbReference type="SUPFAM" id="SSF103481">
    <property type="entry name" value="Multidrug resistance efflux transporter EmrE"/>
    <property type="match status" value="2"/>
</dbReference>
<feature type="transmembrane region" description="Helical" evidence="1">
    <location>
        <begin position="127"/>
        <end position="146"/>
    </location>
</feature>
<dbReference type="PANTHER" id="PTHR22911">
    <property type="entry name" value="ACYL-MALONYL CONDENSING ENZYME-RELATED"/>
    <property type="match status" value="1"/>
</dbReference>
<feature type="transmembrane region" description="Helical" evidence="1">
    <location>
        <begin position="190"/>
        <end position="210"/>
    </location>
</feature>
<dbReference type="RefSeq" id="WP_151111675.1">
    <property type="nucleotide sequence ID" value="NZ_WKJQ01000001.1"/>
</dbReference>
<evidence type="ECO:0000256" key="1">
    <source>
        <dbReference type="SAM" id="Phobius"/>
    </source>
</evidence>
<dbReference type="EMBL" id="WKJQ01000001">
    <property type="protein sequence ID" value="MRW96872.1"/>
    <property type="molecule type" value="Genomic_DNA"/>
</dbReference>
<dbReference type="PANTHER" id="PTHR22911:SF137">
    <property type="entry name" value="SOLUTE CARRIER FAMILY 35 MEMBER G2-RELATED"/>
    <property type="match status" value="1"/>
</dbReference>
<accession>A0A6A8G8I0</accession>
<feature type="transmembrane region" description="Helical" evidence="1">
    <location>
        <begin position="250"/>
        <end position="270"/>
    </location>
</feature>
<feature type="transmembrane region" description="Helical" evidence="1">
    <location>
        <begin position="38"/>
        <end position="59"/>
    </location>
</feature>
<comment type="caution">
    <text evidence="3">The sequence shown here is derived from an EMBL/GenBank/DDBJ whole genome shotgun (WGS) entry which is preliminary data.</text>
</comment>
<dbReference type="OrthoDB" id="282690at2157"/>
<dbReference type="InterPro" id="IPR037185">
    <property type="entry name" value="EmrE-like"/>
</dbReference>
<feature type="transmembrane region" description="Helical" evidence="1">
    <location>
        <begin position="97"/>
        <end position="121"/>
    </location>
</feature>
<feature type="transmembrane region" description="Helical" evidence="1">
    <location>
        <begin position="6"/>
        <end position="26"/>
    </location>
</feature>
<dbReference type="Pfam" id="PF00892">
    <property type="entry name" value="EamA"/>
    <property type="match status" value="2"/>
</dbReference>
<evidence type="ECO:0000313" key="4">
    <source>
        <dbReference type="Proteomes" id="UP000443423"/>
    </source>
</evidence>
<feature type="transmembrane region" description="Helical" evidence="1">
    <location>
        <begin position="222"/>
        <end position="244"/>
    </location>
</feature>
<reference evidence="3 4" key="1">
    <citation type="submission" date="2019-11" db="EMBL/GenBank/DDBJ databases">
        <title>Whole genome sequence of Haloferax sp. MBLA0078.</title>
        <authorList>
            <person name="Seo M.-J."/>
            <person name="Cho E.-S."/>
        </authorList>
    </citation>
    <scope>NUCLEOTIDE SEQUENCE [LARGE SCALE GENOMIC DNA]</scope>
    <source>
        <strain evidence="3 4">MBLA0078</strain>
    </source>
</reference>